<dbReference type="InterPro" id="IPR001789">
    <property type="entry name" value="Sig_transdc_resp-reg_receiver"/>
</dbReference>
<dbReference type="InterPro" id="IPR058245">
    <property type="entry name" value="NreC/VraR/RcsB-like_REC"/>
</dbReference>
<dbReference type="InterPro" id="IPR039420">
    <property type="entry name" value="WalR-like"/>
</dbReference>
<gene>
    <name evidence="6" type="ORF">DXX94_08600</name>
</gene>
<keyword evidence="7" id="KW-1185">Reference proteome</keyword>
<reference evidence="7" key="1">
    <citation type="submission" date="2018-08" db="EMBL/GenBank/DDBJ databases">
        <title>Thalassotalea euphylliae genome.</title>
        <authorList>
            <person name="Summers S."/>
            <person name="Rice S.A."/>
            <person name="Freckelton M.L."/>
            <person name="Nedved B.T."/>
            <person name="Hadfield M.G."/>
        </authorList>
    </citation>
    <scope>NUCLEOTIDE SEQUENCE [LARGE SCALE GENOMIC DNA]</scope>
    <source>
        <strain evidence="7">H3</strain>
    </source>
</reference>
<comment type="caution">
    <text evidence="6">The sequence shown here is derived from an EMBL/GenBank/DDBJ whole genome shotgun (WGS) entry which is preliminary data.</text>
</comment>
<evidence type="ECO:0000313" key="7">
    <source>
        <dbReference type="Proteomes" id="UP000256899"/>
    </source>
</evidence>
<feature type="domain" description="Response regulatory" evidence="5">
    <location>
        <begin position="4"/>
        <end position="120"/>
    </location>
</feature>
<organism evidence="6 7">
    <name type="scientific">Thalassotalea euphylliae</name>
    <dbReference type="NCBI Taxonomy" id="1655234"/>
    <lineage>
        <taxon>Bacteria</taxon>
        <taxon>Pseudomonadati</taxon>
        <taxon>Pseudomonadota</taxon>
        <taxon>Gammaproteobacteria</taxon>
        <taxon>Alteromonadales</taxon>
        <taxon>Colwelliaceae</taxon>
        <taxon>Thalassotalea</taxon>
    </lineage>
</organism>
<dbReference type="Gene3D" id="3.40.50.2300">
    <property type="match status" value="1"/>
</dbReference>
<feature type="modified residue" description="4-aspartylphosphate" evidence="3">
    <location>
        <position position="55"/>
    </location>
</feature>
<evidence type="ECO:0000259" key="5">
    <source>
        <dbReference type="PROSITE" id="PS50110"/>
    </source>
</evidence>
<keyword evidence="2 6" id="KW-0238">DNA-binding</keyword>
<keyword evidence="1 3" id="KW-0597">Phosphoprotein</keyword>
<dbReference type="PROSITE" id="PS50043">
    <property type="entry name" value="HTH_LUXR_2"/>
    <property type="match status" value="1"/>
</dbReference>
<dbReference type="PROSITE" id="PS50110">
    <property type="entry name" value="RESPONSE_REGULATORY"/>
    <property type="match status" value="1"/>
</dbReference>
<dbReference type="CDD" id="cd06170">
    <property type="entry name" value="LuxR_C_like"/>
    <property type="match status" value="1"/>
</dbReference>
<dbReference type="GO" id="GO:0003677">
    <property type="term" value="F:DNA binding"/>
    <property type="evidence" value="ECO:0007669"/>
    <property type="project" value="UniProtKB-KW"/>
</dbReference>
<evidence type="ECO:0000259" key="4">
    <source>
        <dbReference type="PROSITE" id="PS50043"/>
    </source>
</evidence>
<dbReference type="Proteomes" id="UP000256899">
    <property type="component" value="Unassembled WGS sequence"/>
</dbReference>
<evidence type="ECO:0000313" key="6">
    <source>
        <dbReference type="EMBL" id="REL30772.1"/>
    </source>
</evidence>
<dbReference type="InterPro" id="IPR000792">
    <property type="entry name" value="Tscrpt_reg_LuxR_C"/>
</dbReference>
<protein>
    <submittedName>
        <fullName evidence="6">DNA-binding response regulator</fullName>
    </submittedName>
</protein>
<dbReference type="InterPro" id="IPR011006">
    <property type="entry name" value="CheY-like_superfamily"/>
</dbReference>
<dbReference type="SMART" id="SM00421">
    <property type="entry name" value="HTH_LUXR"/>
    <property type="match status" value="1"/>
</dbReference>
<name>A0A3E0U467_9GAMM</name>
<accession>A0A3E0U467</accession>
<dbReference type="SUPFAM" id="SSF46894">
    <property type="entry name" value="C-terminal effector domain of the bipartite response regulators"/>
    <property type="match status" value="1"/>
</dbReference>
<dbReference type="RefSeq" id="WP_116015210.1">
    <property type="nucleotide sequence ID" value="NZ_QUOT01000001.1"/>
</dbReference>
<dbReference type="AlphaFoldDB" id="A0A3E0U467"/>
<dbReference type="GO" id="GO:0000160">
    <property type="term" value="P:phosphorelay signal transduction system"/>
    <property type="evidence" value="ECO:0007669"/>
    <property type="project" value="InterPro"/>
</dbReference>
<dbReference type="Pfam" id="PF00072">
    <property type="entry name" value="Response_reg"/>
    <property type="match status" value="1"/>
</dbReference>
<sequence length="218" mass="23328">MTIKLLLVDDQTLVRQGIKSLLALSEKVTVSAEASDGTQVLTQVAAHKPDVILLDISMPKMDGIETLVQLTQAGIATPVIILTTFDDSELVLKGMQAGAKGYLLKDVSLESLISAIEAVHNGQTMVQPAVTERLLKGITKVNGLSDDFTAPTPLEPLTPKEIEVLRLMASGYSNKEISGALFKSEGTIKNHVSSILTKLGVRDRTRAVLLAIEQGILC</sequence>
<dbReference type="CDD" id="cd17535">
    <property type="entry name" value="REC_NarL-like"/>
    <property type="match status" value="1"/>
</dbReference>
<dbReference type="EMBL" id="QUOT01000001">
    <property type="protein sequence ID" value="REL30772.1"/>
    <property type="molecule type" value="Genomic_DNA"/>
</dbReference>
<evidence type="ECO:0000256" key="2">
    <source>
        <dbReference type="ARBA" id="ARBA00023125"/>
    </source>
</evidence>
<feature type="domain" description="HTH luxR-type" evidence="4">
    <location>
        <begin position="150"/>
        <end position="215"/>
    </location>
</feature>
<dbReference type="PANTHER" id="PTHR43214:SF43">
    <property type="entry name" value="TWO-COMPONENT RESPONSE REGULATOR"/>
    <property type="match status" value="1"/>
</dbReference>
<dbReference type="InterPro" id="IPR016032">
    <property type="entry name" value="Sig_transdc_resp-reg_C-effctor"/>
</dbReference>
<dbReference type="Pfam" id="PF00196">
    <property type="entry name" value="GerE"/>
    <property type="match status" value="1"/>
</dbReference>
<proteinExistence type="predicted"/>
<dbReference type="PANTHER" id="PTHR43214">
    <property type="entry name" value="TWO-COMPONENT RESPONSE REGULATOR"/>
    <property type="match status" value="1"/>
</dbReference>
<evidence type="ECO:0000256" key="1">
    <source>
        <dbReference type="ARBA" id="ARBA00022553"/>
    </source>
</evidence>
<dbReference type="PRINTS" id="PR00038">
    <property type="entry name" value="HTHLUXR"/>
</dbReference>
<evidence type="ECO:0000256" key="3">
    <source>
        <dbReference type="PROSITE-ProRule" id="PRU00169"/>
    </source>
</evidence>
<dbReference type="SMART" id="SM00448">
    <property type="entry name" value="REC"/>
    <property type="match status" value="1"/>
</dbReference>
<dbReference type="SUPFAM" id="SSF52172">
    <property type="entry name" value="CheY-like"/>
    <property type="match status" value="1"/>
</dbReference>
<dbReference type="GO" id="GO:0006355">
    <property type="term" value="P:regulation of DNA-templated transcription"/>
    <property type="evidence" value="ECO:0007669"/>
    <property type="project" value="InterPro"/>
</dbReference>